<evidence type="ECO:0000313" key="4">
    <source>
        <dbReference type="Proteomes" id="UP000187455"/>
    </source>
</evidence>
<reference evidence="3 4" key="1">
    <citation type="journal article" date="2016" name="Mol. Biol. Evol.">
        <title>Genome-Wide Survey of Gut Fungi (Harpellales) Reveals the First Horizontally Transferred Ubiquitin Gene from a Mosquito Host.</title>
        <authorList>
            <person name="Wang Y."/>
            <person name="White M.M."/>
            <person name="Kvist S."/>
            <person name="Moncalvo J.M."/>
        </authorList>
    </citation>
    <scope>NUCLEOTIDE SEQUENCE [LARGE SCALE GENOMIC DNA]</scope>
    <source>
        <strain evidence="3 4">ALG-7-W6</strain>
    </source>
</reference>
<feature type="region of interest" description="Disordered" evidence="1">
    <location>
        <begin position="235"/>
        <end position="324"/>
    </location>
</feature>
<sequence>MIVLQARYKFNFSTLYPVTPGVTKWSELIDNIKKKYDLSKELKIFLTYLDPDNDTVGVCCDHQMNEMFACLKGKSLIKIRIHNLDPQNIGVALDNVPPVWGSSLTRNPPAPESTVLTSTRIDSPKPPSSANSSRPTTASNPTRPSSASAPAKPTAATNASTSTQTPAVIPTSTANAGTGTTSEIEITLNPSASASNAKPQAADTKTSSGSKIEFGDVTITSNNNIEVIDAKIKTNAKPDPIKPPAPKADSGSGAAPSATTAKAESSSSAPQKPSPSAVNVVTETKITETTTSSSSKPKPEEKSKIESVSTTTITETTNTQPSVQISTQKMEQYVDKISKLSTEKNNVIIDKIDTVFDTLDKNITSISKEFEIRLKLLEERIANSSSSKILSQSKDQTPKSDTKPTAPQTTITSTIKVTTESDKNKENALVITTVEEKKTSVPANKPQDKPASKTEQNPSSDPVPAKASSPSSNNKPSAPKDSATPDSSSDKPKTSAPAKDSNSAGPSTSTKTDDTPTPKPDAKPKSGANSKSDPKPKPSENKSQANPIADKPKTESVTVTVSDNSVEVERVSSDGKSKPAKDSSFTYSEKDKLVVDSGSKGPGNSYKTIHGSVFDKELNVEKKIYSHEEFWTFGPNSKMYPSSFAFPLDPSYKFSFESDYFGNKSALPKPSSTDFASHQHHGKARKDRHSNSFFRYGDNSFFCSAFDDEI</sequence>
<feature type="domain" description="PB1" evidence="2">
    <location>
        <begin position="7"/>
        <end position="82"/>
    </location>
</feature>
<name>A0A1R0GT43_9FUNG</name>
<proteinExistence type="predicted"/>
<feature type="compositionally biased region" description="Polar residues" evidence="1">
    <location>
        <begin position="188"/>
        <end position="209"/>
    </location>
</feature>
<feature type="compositionally biased region" description="Basic and acidic residues" evidence="1">
    <location>
        <begin position="567"/>
        <end position="581"/>
    </location>
</feature>
<feature type="compositionally biased region" description="Low complexity" evidence="1">
    <location>
        <begin position="458"/>
        <end position="482"/>
    </location>
</feature>
<feature type="region of interest" description="Disordered" evidence="1">
    <location>
        <begin position="668"/>
        <end position="691"/>
    </location>
</feature>
<dbReference type="OrthoDB" id="5600103at2759"/>
<organism evidence="3 4">
    <name type="scientific">Smittium mucronatum</name>
    <dbReference type="NCBI Taxonomy" id="133383"/>
    <lineage>
        <taxon>Eukaryota</taxon>
        <taxon>Fungi</taxon>
        <taxon>Fungi incertae sedis</taxon>
        <taxon>Zoopagomycota</taxon>
        <taxon>Kickxellomycotina</taxon>
        <taxon>Harpellomycetes</taxon>
        <taxon>Harpellales</taxon>
        <taxon>Legeriomycetaceae</taxon>
        <taxon>Smittium</taxon>
    </lineage>
</organism>
<evidence type="ECO:0000256" key="1">
    <source>
        <dbReference type="SAM" id="MobiDB-lite"/>
    </source>
</evidence>
<dbReference type="AlphaFoldDB" id="A0A1R0GT43"/>
<evidence type="ECO:0000313" key="3">
    <source>
        <dbReference type="EMBL" id="OLY80018.1"/>
    </source>
</evidence>
<dbReference type="SUPFAM" id="SSF54277">
    <property type="entry name" value="CAD &amp; PB1 domains"/>
    <property type="match status" value="1"/>
</dbReference>
<feature type="compositionally biased region" description="Polar residues" evidence="1">
    <location>
        <begin position="555"/>
        <end position="565"/>
    </location>
</feature>
<dbReference type="InterPro" id="IPR000270">
    <property type="entry name" value="PB1_dom"/>
</dbReference>
<gene>
    <name evidence="3" type="ORF">AYI68_g5895</name>
</gene>
<protein>
    <recommendedName>
        <fullName evidence="2">PB1 domain-containing protein</fullName>
    </recommendedName>
</protein>
<feature type="compositionally biased region" description="Low complexity" evidence="1">
    <location>
        <begin position="247"/>
        <end position="296"/>
    </location>
</feature>
<dbReference type="Pfam" id="PF00564">
    <property type="entry name" value="PB1"/>
    <property type="match status" value="1"/>
</dbReference>
<comment type="caution">
    <text evidence="3">The sequence shown here is derived from an EMBL/GenBank/DDBJ whole genome shotgun (WGS) entry which is preliminary data.</text>
</comment>
<feature type="compositionally biased region" description="Low complexity" evidence="1">
    <location>
        <begin position="409"/>
        <end position="418"/>
    </location>
</feature>
<dbReference type="Proteomes" id="UP000187455">
    <property type="component" value="Unassembled WGS sequence"/>
</dbReference>
<feature type="compositionally biased region" description="Low complexity" evidence="1">
    <location>
        <begin position="132"/>
        <end position="182"/>
    </location>
</feature>
<feature type="compositionally biased region" description="Low complexity" evidence="1">
    <location>
        <begin position="384"/>
        <end position="393"/>
    </location>
</feature>
<evidence type="ECO:0000259" key="2">
    <source>
        <dbReference type="Pfam" id="PF00564"/>
    </source>
</evidence>
<dbReference type="CDD" id="cd05992">
    <property type="entry name" value="PB1"/>
    <property type="match status" value="1"/>
</dbReference>
<feature type="compositionally biased region" description="Basic residues" evidence="1">
    <location>
        <begin position="678"/>
        <end position="688"/>
    </location>
</feature>
<keyword evidence="4" id="KW-1185">Reference proteome</keyword>
<feature type="compositionally biased region" description="Basic and acidic residues" evidence="1">
    <location>
        <begin position="511"/>
        <end position="524"/>
    </location>
</feature>
<feature type="compositionally biased region" description="Low complexity" evidence="1">
    <location>
        <begin position="306"/>
        <end position="319"/>
    </location>
</feature>
<accession>A0A1R0GT43</accession>
<feature type="region of interest" description="Disordered" evidence="1">
    <location>
        <begin position="102"/>
        <end position="209"/>
    </location>
</feature>
<feature type="region of interest" description="Disordered" evidence="1">
    <location>
        <begin position="383"/>
        <end position="608"/>
    </location>
</feature>
<dbReference type="Gene3D" id="3.10.20.90">
    <property type="entry name" value="Phosphatidylinositol 3-kinase Catalytic Subunit, Chain A, domain 1"/>
    <property type="match status" value="1"/>
</dbReference>
<dbReference type="EMBL" id="LSSL01003874">
    <property type="protein sequence ID" value="OLY80018.1"/>
    <property type="molecule type" value="Genomic_DNA"/>
</dbReference>